<dbReference type="PATRIC" id="fig|400772.4.peg.2784"/>
<evidence type="ECO:0000313" key="14">
    <source>
        <dbReference type="Proteomes" id="UP000033451"/>
    </source>
</evidence>
<keyword evidence="12" id="KW-0449">Lipoprotein</keyword>
<evidence type="ECO:0000256" key="10">
    <source>
        <dbReference type="ARBA" id="ARBA00048540"/>
    </source>
</evidence>
<evidence type="ECO:0000313" key="15">
    <source>
        <dbReference type="Proteomes" id="UP000257479"/>
    </source>
</evidence>
<comment type="caution">
    <text evidence="12">The sequence shown here is derived from an EMBL/GenBank/DDBJ whole genome shotgun (WGS) entry which is preliminary data.</text>
</comment>
<evidence type="ECO:0000313" key="11">
    <source>
        <dbReference type="EMBL" id="HAN25650.1"/>
    </source>
</evidence>
<dbReference type="InterPro" id="IPR024932">
    <property type="entry name" value="ApbE"/>
</dbReference>
<dbReference type="Gene3D" id="3.10.520.10">
    <property type="entry name" value="ApbE-like domains"/>
    <property type="match status" value="1"/>
</dbReference>
<dbReference type="Proteomes" id="UP000257479">
    <property type="component" value="Unassembled WGS sequence"/>
</dbReference>
<evidence type="ECO:0000313" key="12">
    <source>
        <dbReference type="EMBL" id="KJL34877.1"/>
    </source>
</evidence>
<dbReference type="Pfam" id="PF02424">
    <property type="entry name" value="ApbE"/>
    <property type="match status" value="1"/>
</dbReference>
<dbReference type="PANTHER" id="PTHR30040">
    <property type="entry name" value="THIAMINE BIOSYNTHESIS LIPOPROTEIN APBE"/>
    <property type="match status" value="1"/>
</dbReference>
<proteinExistence type="predicted"/>
<keyword evidence="4" id="KW-0285">Flavoprotein</keyword>
<evidence type="ECO:0000256" key="5">
    <source>
        <dbReference type="ARBA" id="ARBA00022679"/>
    </source>
</evidence>
<dbReference type="GO" id="GO:0046872">
    <property type="term" value="F:metal ion binding"/>
    <property type="evidence" value="ECO:0007669"/>
    <property type="project" value="UniProtKB-KW"/>
</dbReference>
<keyword evidence="7" id="KW-0274">FAD</keyword>
<dbReference type="EMBL" id="JYIY01000080">
    <property type="protein sequence ID" value="KJL34877.1"/>
    <property type="molecule type" value="Genomic_DNA"/>
</dbReference>
<evidence type="ECO:0000256" key="9">
    <source>
        <dbReference type="ARBA" id="ARBA00031306"/>
    </source>
</evidence>
<evidence type="ECO:0000256" key="4">
    <source>
        <dbReference type="ARBA" id="ARBA00022630"/>
    </source>
</evidence>
<gene>
    <name evidence="12" type="primary">apbE_3</name>
    <name evidence="13" type="synonym">apbE_4</name>
    <name evidence="11" type="ORF">DCP95_13960</name>
    <name evidence="12" type="ORF">RR49_02768</name>
    <name evidence="13" type="ORF">RR49_02933</name>
</gene>
<comment type="catalytic activity">
    <reaction evidence="10">
        <text>L-threonyl-[protein] + FAD = FMN-L-threonyl-[protein] + AMP + H(+)</text>
        <dbReference type="Rhea" id="RHEA:36847"/>
        <dbReference type="Rhea" id="RHEA-COMP:11060"/>
        <dbReference type="Rhea" id="RHEA-COMP:11061"/>
        <dbReference type="ChEBI" id="CHEBI:15378"/>
        <dbReference type="ChEBI" id="CHEBI:30013"/>
        <dbReference type="ChEBI" id="CHEBI:57692"/>
        <dbReference type="ChEBI" id="CHEBI:74257"/>
        <dbReference type="ChEBI" id="CHEBI:456215"/>
        <dbReference type="EC" id="2.7.1.180"/>
    </reaction>
</comment>
<evidence type="ECO:0000256" key="7">
    <source>
        <dbReference type="ARBA" id="ARBA00022827"/>
    </source>
</evidence>
<keyword evidence="14" id="KW-1185">Reference proteome</keyword>
<dbReference type="EMBL" id="DMNG01000246">
    <property type="protein sequence ID" value="HAN25650.1"/>
    <property type="molecule type" value="Genomic_DNA"/>
</dbReference>
<dbReference type="GO" id="GO:0016740">
    <property type="term" value="F:transferase activity"/>
    <property type="evidence" value="ECO:0007669"/>
    <property type="project" value="UniProtKB-KW"/>
</dbReference>
<name>A0A0F0LNS6_9MICO</name>
<evidence type="ECO:0000256" key="2">
    <source>
        <dbReference type="ARBA" id="ARBA00011955"/>
    </source>
</evidence>
<dbReference type="InterPro" id="IPR003374">
    <property type="entry name" value="ApbE-like_sf"/>
</dbReference>
<keyword evidence="6" id="KW-0479">Metal-binding</keyword>
<dbReference type="RefSeq" id="WP_045248655.1">
    <property type="nucleotide sequence ID" value="NZ_JYIY01000080.1"/>
</dbReference>
<dbReference type="Proteomes" id="UP000033451">
    <property type="component" value="Unassembled WGS sequence"/>
</dbReference>
<protein>
    <recommendedName>
        <fullName evidence="3">FAD:protein FMN transferase</fullName>
        <ecNumber evidence="2">2.7.1.180</ecNumber>
    </recommendedName>
    <alternativeName>
        <fullName evidence="9">Flavin transferase</fullName>
    </alternativeName>
</protein>
<dbReference type="PANTHER" id="PTHR30040:SF2">
    <property type="entry name" value="FAD:PROTEIN FMN TRANSFERASE"/>
    <property type="match status" value="1"/>
</dbReference>
<dbReference type="OrthoDB" id="3728306at2"/>
<dbReference type="SUPFAM" id="SSF143631">
    <property type="entry name" value="ApbE-like"/>
    <property type="match status" value="1"/>
</dbReference>
<evidence type="ECO:0000256" key="6">
    <source>
        <dbReference type="ARBA" id="ARBA00022723"/>
    </source>
</evidence>
<dbReference type="STRING" id="400772.RR49_02768"/>
<dbReference type="EMBL" id="JYIY01000080">
    <property type="protein sequence ID" value="KJL35038.1"/>
    <property type="molecule type" value="Genomic_DNA"/>
</dbReference>
<reference evidence="12 14" key="1">
    <citation type="submission" date="2015-02" db="EMBL/GenBank/DDBJ databases">
        <title>Draft genome sequences of ten Microbacterium spp. with emphasis on heavy metal contaminated environments.</title>
        <authorList>
            <person name="Corretto E."/>
        </authorList>
    </citation>
    <scope>NUCLEOTIDE SEQUENCE [LARGE SCALE GENOMIC DNA]</scope>
    <source>
        <strain evidence="12 14">DSM 18659</strain>
    </source>
</reference>
<comment type="cofactor">
    <cofactor evidence="1">
        <name>Mg(2+)</name>
        <dbReference type="ChEBI" id="CHEBI:18420"/>
    </cofactor>
</comment>
<keyword evidence="8" id="KW-0460">Magnesium</keyword>
<evidence type="ECO:0000256" key="3">
    <source>
        <dbReference type="ARBA" id="ARBA00016337"/>
    </source>
</evidence>
<sequence>MTFSARWEFDAIGTRWAVETEAPVSGRVRTRVGELVAQFDEQWSRFRSDSLVARLSAGGSAPLPADGASMLDLYARLSDETGGAVNPLVGRSLDALGYDPAYSFVAGGAMPAPAAWRDILHWHDDTLSLDAPAVIDVGAIGKGRLVDRVSAALAETHDTHVVDASGDIAVYGVTERIGLEHPYDPSRAIGVATVASGALCASAVNRRAWGDGLHHVLDARTGEPVRTVAATWAIASDAMTADAAATVLFFDEGPRAAASLDAHWVRMTTDGQVEWSPDAPVDLFF</sequence>
<evidence type="ECO:0000313" key="13">
    <source>
        <dbReference type="EMBL" id="KJL35038.1"/>
    </source>
</evidence>
<dbReference type="AlphaFoldDB" id="A0A0F0LNS6"/>
<keyword evidence="5 11" id="KW-0808">Transferase</keyword>
<reference evidence="11 15" key="2">
    <citation type="journal article" date="2018" name="Nat. Biotechnol.">
        <title>A standardized bacterial taxonomy based on genome phylogeny substantially revises the tree of life.</title>
        <authorList>
            <person name="Parks D.H."/>
            <person name="Chuvochina M."/>
            <person name="Waite D.W."/>
            <person name="Rinke C."/>
            <person name="Skarshewski A."/>
            <person name="Chaumeil P.A."/>
            <person name="Hugenholtz P."/>
        </authorList>
    </citation>
    <scope>NUCLEOTIDE SEQUENCE [LARGE SCALE GENOMIC DNA]</scope>
    <source>
        <strain evidence="11">UBA9152</strain>
    </source>
</reference>
<accession>A0A0F0LNS6</accession>
<evidence type="ECO:0000256" key="8">
    <source>
        <dbReference type="ARBA" id="ARBA00022842"/>
    </source>
</evidence>
<evidence type="ECO:0000256" key="1">
    <source>
        <dbReference type="ARBA" id="ARBA00001946"/>
    </source>
</evidence>
<dbReference type="EC" id="2.7.1.180" evidence="2"/>
<organism evidence="12 14">
    <name type="scientific">Microbacterium ginsengisoli</name>
    <dbReference type="NCBI Taxonomy" id="400772"/>
    <lineage>
        <taxon>Bacteria</taxon>
        <taxon>Bacillati</taxon>
        <taxon>Actinomycetota</taxon>
        <taxon>Actinomycetes</taxon>
        <taxon>Micrococcales</taxon>
        <taxon>Microbacteriaceae</taxon>
        <taxon>Microbacterium</taxon>
    </lineage>
</organism>